<keyword evidence="3" id="KW-1185">Reference proteome</keyword>
<evidence type="ECO:0000313" key="2">
    <source>
        <dbReference type="EMBL" id="MBL1408811.1"/>
    </source>
</evidence>
<accession>A0ABS1R277</accession>
<organism evidence="2 3">
    <name type="scientific">Sphingobacterium faecale</name>
    <dbReference type="NCBI Taxonomy" id="2803775"/>
    <lineage>
        <taxon>Bacteria</taxon>
        <taxon>Pseudomonadati</taxon>
        <taxon>Bacteroidota</taxon>
        <taxon>Sphingobacteriia</taxon>
        <taxon>Sphingobacteriales</taxon>
        <taxon>Sphingobacteriaceae</taxon>
        <taxon>Sphingobacterium</taxon>
    </lineage>
</organism>
<reference evidence="2 3" key="1">
    <citation type="submission" date="2021-01" db="EMBL/GenBank/DDBJ databases">
        <title>C459-1 draft genome sequence.</title>
        <authorList>
            <person name="Zhang X.-F."/>
        </authorList>
    </citation>
    <scope>NUCLEOTIDE SEQUENCE [LARGE SCALE GENOMIC DNA]</scope>
    <source>
        <strain evidence="3">C459-1</strain>
    </source>
</reference>
<comment type="caution">
    <text evidence="2">The sequence shown here is derived from an EMBL/GenBank/DDBJ whole genome shotgun (WGS) entry which is preliminary data.</text>
</comment>
<evidence type="ECO:0008006" key="4">
    <source>
        <dbReference type="Google" id="ProtNLM"/>
    </source>
</evidence>
<protein>
    <recommendedName>
        <fullName evidence="4">DUF4468 domain-containing protein</fullName>
    </recommendedName>
</protein>
<feature type="chain" id="PRO_5046502308" description="DUF4468 domain-containing protein" evidence="1">
    <location>
        <begin position="19"/>
        <end position="195"/>
    </location>
</feature>
<feature type="signal peptide" evidence="1">
    <location>
        <begin position="1"/>
        <end position="18"/>
    </location>
</feature>
<sequence>MKYLLLLILIANVSFSNAQKLYVWCPEYVQAPPRSDISSLDTVKVAFFDARILNEKSKIECTSETLIESIFEQIKQVYPNIYFVKDNSLYRSKESKGTLLKIGISAYHAGFGTDISAGIGIVGGNLSTMIIPKGMWNASTIFYTEIIKNSTSNQEMISNIGSQSNIWGYKSARKALNESYIKSLQQLLFFIDGNI</sequence>
<proteinExistence type="predicted"/>
<dbReference type="EMBL" id="JAERTY010000004">
    <property type="protein sequence ID" value="MBL1408811.1"/>
    <property type="molecule type" value="Genomic_DNA"/>
</dbReference>
<evidence type="ECO:0000256" key="1">
    <source>
        <dbReference type="SAM" id="SignalP"/>
    </source>
</evidence>
<dbReference type="RefSeq" id="WP_202102572.1">
    <property type="nucleotide sequence ID" value="NZ_JAERTY010000004.1"/>
</dbReference>
<dbReference type="Proteomes" id="UP000625283">
    <property type="component" value="Unassembled WGS sequence"/>
</dbReference>
<name>A0ABS1R277_9SPHI</name>
<gene>
    <name evidence="2" type="ORF">JKG61_08630</name>
</gene>
<keyword evidence="1" id="KW-0732">Signal</keyword>
<evidence type="ECO:0000313" key="3">
    <source>
        <dbReference type="Proteomes" id="UP000625283"/>
    </source>
</evidence>